<gene>
    <name evidence="5" type="ORF">HMPREF9429_00579</name>
</gene>
<dbReference type="PANTHER" id="PTHR43343">
    <property type="entry name" value="PEPTIDASE S12"/>
    <property type="match status" value="1"/>
</dbReference>
<dbReference type="InterPro" id="IPR043504">
    <property type="entry name" value="Peptidase_S1_PA_chymotrypsin"/>
</dbReference>
<dbReference type="SUPFAM" id="SSF50494">
    <property type="entry name" value="Trypsin-like serine proteases"/>
    <property type="match status" value="1"/>
</dbReference>
<evidence type="ECO:0000256" key="3">
    <source>
        <dbReference type="ARBA" id="ARBA00022801"/>
    </source>
</evidence>
<dbReference type="Gene3D" id="2.40.10.10">
    <property type="entry name" value="Trypsin-like serine proteases"/>
    <property type="match status" value="2"/>
</dbReference>
<dbReference type="GO" id="GO:0004252">
    <property type="term" value="F:serine-type endopeptidase activity"/>
    <property type="evidence" value="ECO:0007669"/>
    <property type="project" value="InterPro"/>
</dbReference>
<dbReference type="Proteomes" id="UP000003195">
    <property type="component" value="Unassembled WGS sequence"/>
</dbReference>
<evidence type="ECO:0000313" key="6">
    <source>
        <dbReference type="Proteomes" id="UP000003195"/>
    </source>
</evidence>
<comment type="caution">
    <text evidence="5">The sequence shown here is derived from an EMBL/GenBank/DDBJ whole genome shotgun (WGS) entry which is preliminary data.</text>
</comment>
<organism evidence="5 6">
    <name type="scientific">Megasphaera micronuciformis F0359</name>
    <dbReference type="NCBI Taxonomy" id="706434"/>
    <lineage>
        <taxon>Bacteria</taxon>
        <taxon>Bacillati</taxon>
        <taxon>Bacillota</taxon>
        <taxon>Negativicutes</taxon>
        <taxon>Veillonellales</taxon>
        <taxon>Veillonellaceae</taxon>
        <taxon>Megasphaera</taxon>
    </lineage>
</organism>
<dbReference type="PRINTS" id="PR00834">
    <property type="entry name" value="PROTEASES2C"/>
</dbReference>
<dbReference type="RefSeq" id="WP_006941438.1">
    <property type="nucleotide sequence ID" value="NZ_GL538186.1"/>
</dbReference>
<dbReference type="GO" id="GO:0006508">
    <property type="term" value="P:proteolysis"/>
    <property type="evidence" value="ECO:0007669"/>
    <property type="project" value="UniProtKB-KW"/>
</dbReference>
<reference evidence="5 6" key="1">
    <citation type="submission" date="2010-08" db="EMBL/GenBank/DDBJ databases">
        <authorList>
            <person name="Weinstock G."/>
            <person name="Sodergren E."/>
            <person name="Clifton S."/>
            <person name="Fulton L."/>
            <person name="Fulton B."/>
            <person name="Courtney L."/>
            <person name="Fronick C."/>
            <person name="Harrison M."/>
            <person name="Strong C."/>
            <person name="Farmer C."/>
            <person name="Delahaunty K."/>
            <person name="Markovic C."/>
            <person name="Hall O."/>
            <person name="Minx P."/>
            <person name="Tomlinson C."/>
            <person name="Mitreva M."/>
            <person name="Hou S."/>
            <person name="Chen J."/>
            <person name="Wollam A."/>
            <person name="Pepin K.H."/>
            <person name="Johnson M."/>
            <person name="Bhonagiri V."/>
            <person name="Zhang X."/>
            <person name="Suruliraj S."/>
            <person name="Warren W."/>
            <person name="Chinwalla A."/>
            <person name="Mardis E.R."/>
            <person name="Wilson R.K."/>
        </authorList>
    </citation>
    <scope>NUCLEOTIDE SEQUENCE [LARGE SCALE GENOMIC DNA]</scope>
    <source>
        <strain evidence="5 6">F0359</strain>
    </source>
</reference>
<dbReference type="eggNOG" id="COG0265">
    <property type="taxonomic scope" value="Bacteria"/>
</dbReference>
<comment type="similarity">
    <text evidence="1">Belongs to the peptidase S1C family.</text>
</comment>
<dbReference type="PROSITE" id="PS50106">
    <property type="entry name" value="PDZ"/>
    <property type="match status" value="1"/>
</dbReference>
<dbReference type="AlphaFoldDB" id="E2ZAV8"/>
<evidence type="ECO:0000313" key="5">
    <source>
        <dbReference type="EMBL" id="EFQ04538.1"/>
    </source>
</evidence>
<dbReference type="Gene3D" id="2.30.42.10">
    <property type="match status" value="1"/>
</dbReference>
<evidence type="ECO:0000256" key="2">
    <source>
        <dbReference type="ARBA" id="ARBA00022670"/>
    </source>
</evidence>
<dbReference type="EMBL" id="AECS01000013">
    <property type="protein sequence ID" value="EFQ04538.1"/>
    <property type="molecule type" value="Genomic_DNA"/>
</dbReference>
<dbReference type="PANTHER" id="PTHR43343:SF3">
    <property type="entry name" value="PROTEASE DO-LIKE 8, CHLOROPLASTIC"/>
    <property type="match status" value="1"/>
</dbReference>
<name>E2ZAV8_9FIRM</name>
<keyword evidence="3" id="KW-0378">Hydrolase</keyword>
<protein>
    <submittedName>
        <fullName evidence="5">Trypsin</fullName>
    </submittedName>
</protein>
<evidence type="ECO:0000259" key="4">
    <source>
        <dbReference type="PROSITE" id="PS50106"/>
    </source>
</evidence>
<dbReference type="STRING" id="706434.HMPREF9429_00579"/>
<dbReference type="InterPro" id="IPR036034">
    <property type="entry name" value="PDZ_sf"/>
</dbReference>
<accession>E2ZAV8</accession>
<dbReference type="InterPro" id="IPR051201">
    <property type="entry name" value="Chloro_Bact_Ser_Proteases"/>
</dbReference>
<dbReference type="Pfam" id="PF13180">
    <property type="entry name" value="PDZ_2"/>
    <property type="match status" value="1"/>
</dbReference>
<evidence type="ECO:0000256" key="1">
    <source>
        <dbReference type="ARBA" id="ARBA00010541"/>
    </source>
</evidence>
<proteinExistence type="inferred from homology"/>
<dbReference type="Pfam" id="PF13365">
    <property type="entry name" value="Trypsin_2"/>
    <property type="match status" value="1"/>
</dbReference>
<dbReference type="SUPFAM" id="SSF50156">
    <property type="entry name" value="PDZ domain-like"/>
    <property type="match status" value="1"/>
</dbReference>
<dbReference type="InterPro" id="IPR009003">
    <property type="entry name" value="Peptidase_S1_PA"/>
</dbReference>
<dbReference type="InterPro" id="IPR001940">
    <property type="entry name" value="Peptidase_S1C"/>
</dbReference>
<keyword evidence="2" id="KW-0645">Protease</keyword>
<dbReference type="SMART" id="SM00228">
    <property type="entry name" value="PDZ"/>
    <property type="match status" value="1"/>
</dbReference>
<dbReference type="InterPro" id="IPR001478">
    <property type="entry name" value="PDZ"/>
</dbReference>
<sequence length="369" mass="38471">MMSKKSTAAVIAAVILIGAAGFGGYYLHDSLKGTNTVPVQVQTADGKSETLSNARNTAVVQAVKKVGPAVVGITTKVYNRDIFNRPVQVGEGVGSGIIFDKDGYIVTNNHVVGNNKTVNVSLADGRTFEGTVVGTDARTDLAVVKITADNLTVAALGDSDTLQVGEPAIAIGNPLGLEFQGTVTAGVISSLNRTIVGEGVPMELIQTDAAINPGNSGGALVDADGEVIGINSAKIAKEGVEGLGFAIPINTARPVLDALIKNGRVIRPYLGLYGLDKAMAARYGMDLGVKGIYVYQIVVGGPLYGSGIQRGDIITKIDDKPVDDYTQLQKTVESYQVGNTVKVTYMRGDSEQTAEVTLQELAPQTDSDN</sequence>
<dbReference type="HOGENOM" id="CLU_020120_0_2_9"/>
<dbReference type="CDD" id="cd06781">
    <property type="entry name" value="cpPDZ_BsHtra-like"/>
    <property type="match status" value="1"/>
</dbReference>
<keyword evidence="6" id="KW-1185">Reference proteome</keyword>
<feature type="domain" description="PDZ" evidence="4">
    <location>
        <begin position="272"/>
        <end position="349"/>
    </location>
</feature>